<dbReference type="InterPro" id="IPR036024">
    <property type="entry name" value="Somatomedin_B-like_dom_sf"/>
</dbReference>
<dbReference type="SMART" id="SM00201">
    <property type="entry name" value="SO"/>
    <property type="match status" value="1"/>
</dbReference>
<reference evidence="5 6" key="1">
    <citation type="journal article" date="2021" name="Elife">
        <title>Chloroplast acquisition without the gene transfer in kleptoplastic sea slugs, Plakobranchus ocellatus.</title>
        <authorList>
            <person name="Maeda T."/>
            <person name="Takahashi S."/>
            <person name="Yoshida T."/>
            <person name="Shimamura S."/>
            <person name="Takaki Y."/>
            <person name="Nagai Y."/>
            <person name="Toyoda A."/>
            <person name="Suzuki Y."/>
            <person name="Arimoto A."/>
            <person name="Ishii H."/>
            <person name="Satoh N."/>
            <person name="Nishiyama T."/>
            <person name="Hasebe M."/>
            <person name="Maruyama T."/>
            <person name="Minagawa J."/>
            <person name="Obokata J."/>
            <person name="Shigenobu S."/>
        </authorList>
    </citation>
    <scope>NUCLEOTIDE SEQUENCE [LARGE SCALE GENOMIC DNA]</scope>
</reference>
<evidence type="ECO:0000256" key="3">
    <source>
        <dbReference type="SAM" id="SignalP"/>
    </source>
</evidence>
<feature type="chain" id="PRO_5043763872" description="SMB domain-containing protein" evidence="3">
    <location>
        <begin position="29"/>
        <end position="573"/>
    </location>
</feature>
<evidence type="ECO:0000256" key="2">
    <source>
        <dbReference type="SAM" id="MobiDB-lite"/>
    </source>
</evidence>
<keyword evidence="3" id="KW-0732">Signal</keyword>
<evidence type="ECO:0000313" key="5">
    <source>
        <dbReference type="EMBL" id="GFO22890.1"/>
    </source>
</evidence>
<protein>
    <recommendedName>
        <fullName evidence="4">SMB domain-containing protein</fullName>
    </recommendedName>
</protein>
<dbReference type="EMBL" id="BLXT01005456">
    <property type="protein sequence ID" value="GFO22890.1"/>
    <property type="molecule type" value="Genomic_DNA"/>
</dbReference>
<feature type="domain" description="SMB" evidence="4">
    <location>
        <begin position="125"/>
        <end position="169"/>
    </location>
</feature>
<proteinExistence type="predicted"/>
<dbReference type="Gene3D" id="4.10.410.20">
    <property type="match status" value="1"/>
</dbReference>
<dbReference type="Proteomes" id="UP000735302">
    <property type="component" value="Unassembled WGS sequence"/>
</dbReference>
<gene>
    <name evidence="5" type="ORF">PoB_004939500</name>
</gene>
<dbReference type="SUPFAM" id="SSF90188">
    <property type="entry name" value="Somatomedin B domain"/>
    <property type="match status" value="1"/>
</dbReference>
<feature type="region of interest" description="Disordered" evidence="2">
    <location>
        <begin position="203"/>
        <end position="223"/>
    </location>
</feature>
<keyword evidence="1" id="KW-1015">Disulfide bond</keyword>
<feature type="signal peptide" evidence="3">
    <location>
        <begin position="1"/>
        <end position="28"/>
    </location>
</feature>
<dbReference type="AlphaFoldDB" id="A0AAV4BUU0"/>
<comment type="caution">
    <text evidence="5">The sequence shown here is derived from an EMBL/GenBank/DDBJ whole genome shotgun (WGS) entry which is preliminary data.</text>
</comment>
<feature type="compositionally biased region" description="Polar residues" evidence="2">
    <location>
        <begin position="208"/>
        <end position="220"/>
    </location>
</feature>
<evidence type="ECO:0000259" key="4">
    <source>
        <dbReference type="PROSITE" id="PS50958"/>
    </source>
</evidence>
<evidence type="ECO:0000256" key="1">
    <source>
        <dbReference type="ARBA" id="ARBA00023157"/>
    </source>
</evidence>
<accession>A0AAV4BUU0</accession>
<organism evidence="5 6">
    <name type="scientific">Plakobranchus ocellatus</name>
    <dbReference type="NCBI Taxonomy" id="259542"/>
    <lineage>
        <taxon>Eukaryota</taxon>
        <taxon>Metazoa</taxon>
        <taxon>Spiralia</taxon>
        <taxon>Lophotrochozoa</taxon>
        <taxon>Mollusca</taxon>
        <taxon>Gastropoda</taxon>
        <taxon>Heterobranchia</taxon>
        <taxon>Euthyneura</taxon>
        <taxon>Panpulmonata</taxon>
        <taxon>Sacoglossa</taxon>
        <taxon>Placobranchoidea</taxon>
        <taxon>Plakobranchidae</taxon>
        <taxon>Plakobranchus</taxon>
    </lineage>
</organism>
<evidence type="ECO:0000313" key="6">
    <source>
        <dbReference type="Proteomes" id="UP000735302"/>
    </source>
</evidence>
<dbReference type="PROSITE" id="PS50958">
    <property type="entry name" value="SMB_2"/>
    <property type="match status" value="1"/>
</dbReference>
<dbReference type="InterPro" id="IPR001212">
    <property type="entry name" value="Somatomedin_B_dom"/>
</dbReference>
<name>A0AAV4BUU0_9GAST</name>
<keyword evidence="6" id="KW-1185">Reference proteome</keyword>
<sequence>MDFIISMSRGSFIGAIFCLLASHPFTVSFEINAVNESFTQVPNNPFFNISSTHRDSILESNDSFQSVYGAKLYNQSVKLQRLEVNQSNARRRFHLECQNDLYSFPHSEYLCGSPDFSKNPNISKAHYTCADRCGFAPIYGNPLECACDALCLLYGDCCWDIPNACPQAYAQAKDIKATYVHGTLSDCTGYPSSLAIINDANKERQPIDASSESARNTSSLPRPKKISPFSGGFDFIHSDWFMVADLSSGILFKNKMVAQSLELPVSVSSLNFVPKEAILKCTIGDLNAMPRYGSAVRVIPNCKIDDLREVLTIFHRNCPTVSAMACLCEVGREIQSNYYNNCLEIVNSLVQKRYHGTLSHALHLSFTHLSSEQMCKKIDIDYEQFSTDMSFKNEMKIRITPFFSPLDTDYNGHLQPYADQNHGENLSKQLSVQFVVEMTDVMEKRLICNSLNSFPSHCQLDQCVSGALLLSNIPTSSTGLFKDRSCIQPFRAKAWTSDVSAPSQIPLCTCSQLAGALLAFGRWNVKVDNVRKGLCLLWMNVFTHGKDSLNIQAMTIGQFNIFCSPKSLYVISL</sequence>
<dbReference type="Pfam" id="PF01033">
    <property type="entry name" value="Somatomedin_B"/>
    <property type="match status" value="1"/>
</dbReference>